<dbReference type="GO" id="GO:0005619">
    <property type="term" value="C:ascospore wall"/>
    <property type="evidence" value="ECO:0007669"/>
    <property type="project" value="TreeGrafter"/>
</dbReference>
<dbReference type="InterPro" id="IPR052786">
    <property type="entry name" value="Spore_wall_assembly"/>
</dbReference>
<keyword evidence="2" id="KW-0472">Membrane</keyword>
<evidence type="ECO:0000313" key="3">
    <source>
        <dbReference type="EMBL" id="CZR57745.1"/>
    </source>
</evidence>
<gene>
    <name evidence="3" type="ORF">PAC_07634</name>
</gene>
<evidence type="ECO:0000313" key="4">
    <source>
        <dbReference type="Proteomes" id="UP000184330"/>
    </source>
</evidence>
<dbReference type="GO" id="GO:0005811">
    <property type="term" value="C:lipid droplet"/>
    <property type="evidence" value="ECO:0007669"/>
    <property type="project" value="TreeGrafter"/>
</dbReference>
<evidence type="ECO:0000256" key="1">
    <source>
        <dbReference type="SAM" id="MobiDB-lite"/>
    </source>
</evidence>
<proteinExistence type="predicted"/>
<reference evidence="3 4" key="1">
    <citation type="submission" date="2016-03" db="EMBL/GenBank/DDBJ databases">
        <authorList>
            <person name="Ploux O."/>
        </authorList>
    </citation>
    <scope>NUCLEOTIDE SEQUENCE [LARGE SCALE GENOMIC DNA]</scope>
    <source>
        <strain evidence="3 4">UAMH 11012</strain>
    </source>
</reference>
<dbReference type="OrthoDB" id="2107885at2759"/>
<sequence length="296" mass="33833">MADRVLPARMLSEIRDIVSTSWLYPFKGVWYFLTHREFWPLFQRRLIPLTILSIVVLGFLFTFTYLPQVAFLAIFQGHTAFFNGTILVLGEAQVIIALIYEAFLIDETCVDVFDATLISRGYTDLVSPSRILFQDAPNPVKQLGKPTSPAIYSPFSFRQIVECIIFLPLTFIPILGVPFYLVLTGARGGPLHHYRYFKLRGLSKKEKKDEVRRRGWSYTWFGTVALCLQLVPVLSMFFLLTTPIGSALWAVNLEEQKKRVREAPAEVQREAHDQDIGQEPEVGDEEVPPPYTDDPI</sequence>
<feature type="transmembrane region" description="Helical" evidence="2">
    <location>
        <begin position="80"/>
        <end position="100"/>
    </location>
</feature>
<evidence type="ECO:0000256" key="2">
    <source>
        <dbReference type="SAM" id="Phobius"/>
    </source>
</evidence>
<dbReference type="GO" id="GO:0005628">
    <property type="term" value="C:prospore membrane"/>
    <property type="evidence" value="ECO:0007669"/>
    <property type="project" value="TreeGrafter"/>
</dbReference>
<feature type="transmembrane region" description="Helical" evidence="2">
    <location>
        <begin position="218"/>
        <end position="251"/>
    </location>
</feature>
<feature type="transmembrane region" description="Helical" evidence="2">
    <location>
        <begin position="163"/>
        <end position="183"/>
    </location>
</feature>
<dbReference type="PANTHER" id="PTHR34292">
    <property type="entry name" value="OUTER SPORE WALL PROTEIN LDS1"/>
    <property type="match status" value="1"/>
</dbReference>
<dbReference type="EMBL" id="FJOG01000010">
    <property type="protein sequence ID" value="CZR57745.1"/>
    <property type="molecule type" value="Genomic_DNA"/>
</dbReference>
<feature type="transmembrane region" description="Helical" evidence="2">
    <location>
        <begin position="46"/>
        <end position="74"/>
    </location>
</feature>
<feature type="compositionally biased region" description="Basic and acidic residues" evidence="1">
    <location>
        <begin position="262"/>
        <end position="275"/>
    </location>
</feature>
<evidence type="ECO:0008006" key="5">
    <source>
        <dbReference type="Google" id="ProtNLM"/>
    </source>
</evidence>
<dbReference type="PANTHER" id="PTHR34292:SF1">
    <property type="entry name" value="OUTER SPORE WALL PROTEIN RRT8"/>
    <property type="match status" value="1"/>
</dbReference>
<dbReference type="Proteomes" id="UP000184330">
    <property type="component" value="Unassembled WGS sequence"/>
</dbReference>
<keyword evidence="2" id="KW-0812">Transmembrane</keyword>
<keyword evidence="2" id="KW-1133">Transmembrane helix</keyword>
<organism evidence="3 4">
    <name type="scientific">Phialocephala subalpina</name>
    <dbReference type="NCBI Taxonomy" id="576137"/>
    <lineage>
        <taxon>Eukaryota</taxon>
        <taxon>Fungi</taxon>
        <taxon>Dikarya</taxon>
        <taxon>Ascomycota</taxon>
        <taxon>Pezizomycotina</taxon>
        <taxon>Leotiomycetes</taxon>
        <taxon>Helotiales</taxon>
        <taxon>Mollisiaceae</taxon>
        <taxon>Phialocephala</taxon>
        <taxon>Phialocephala fortinii species complex</taxon>
    </lineage>
</organism>
<protein>
    <recommendedName>
        <fullName evidence="5">Regulator of rDNA transcription protein 8</fullName>
    </recommendedName>
</protein>
<dbReference type="STRING" id="576137.A0A1L7WYA4"/>
<dbReference type="AlphaFoldDB" id="A0A1L7WYA4"/>
<feature type="region of interest" description="Disordered" evidence="1">
    <location>
        <begin position="262"/>
        <end position="296"/>
    </location>
</feature>
<accession>A0A1L7WYA4</accession>
<feature type="compositionally biased region" description="Acidic residues" evidence="1">
    <location>
        <begin position="276"/>
        <end position="287"/>
    </location>
</feature>
<name>A0A1L7WYA4_9HELO</name>
<keyword evidence="4" id="KW-1185">Reference proteome</keyword>